<evidence type="ECO:0000313" key="1">
    <source>
        <dbReference type="EMBL" id="KAL3232861.1"/>
    </source>
</evidence>
<dbReference type="InterPro" id="IPR020366">
    <property type="entry name" value="Ies5"/>
</dbReference>
<gene>
    <name evidence="1" type="ORF">RNJ44_04777</name>
</gene>
<organism evidence="1 2">
    <name type="scientific">Nakaseomyces bracarensis</name>
    <dbReference type="NCBI Taxonomy" id="273131"/>
    <lineage>
        <taxon>Eukaryota</taxon>
        <taxon>Fungi</taxon>
        <taxon>Dikarya</taxon>
        <taxon>Ascomycota</taxon>
        <taxon>Saccharomycotina</taxon>
        <taxon>Saccharomycetes</taxon>
        <taxon>Saccharomycetales</taxon>
        <taxon>Saccharomycetaceae</taxon>
        <taxon>Nakaseomyces</taxon>
    </lineage>
</organism>
<dbReference type="Proteomes" id="UP001623330">
    <property type="component" value="Unassembled WGS sequence"/>
</dbReference>
<reference evidence="1 2" key="1">
    <citation type="submission" date="2024-05" db="EMBL/GenBank/DDBJ databases">
        <title>Long read based assembly of the Candida bracarensis genome reveals expanded adhesin content.</title>
        <authorList>
            <person name="Marcet-Houben M."/>
            <person name="Ksiezopolska E."/>
            <person name="Gabaldon T."/>
        </authorList>
    </citation>
    <scope>NUCLEOTIDE SEQUENCE [LARGE SCALE GENOMIC DNA]</scope>
    <source>
        <strain evidence="1 2">CBM6</strain>
    </source>
</reference>
<keyword evidence="2" id="KW-1185">Reference proteome</keyword>
<protein>
    <submittedName>
        <fullName evidence="1">Ino eighty subunit 5</fullName>
    </submittedName>
</protein>
<dbReference type="Pfam" id="PF17335">
    <property type="entry name" value="IES5"/>
    <property type="match status" value="1"/>
</dbReference>
<dbReference type="EMBL" id="JBEVYD010000005">
    <property type="protein sequence ID" value="KAL3232861.1"/>
    <property type="molecule type" value="Genomic_DNA"/>
</dbReference>
<name>A0ABR4NW99_9SACH</name>
<proteinExistence type="predicted"/>
<accession>A0ABR4NW99</accession>
<sequence length="128" mass="15051">MTEESERLALEKELRKLVARNDDMTKQELTTRKEFATFFRKKSSIIALLESIDPDCATMQEITENEPRKVSEKVLERVPKLQWYNDQIDLLLKASKEGRLEIPEDLNESYNMYRELALLPQDTRSSID</sequence>
<comment type="caution">
    <text evidence="1">The sequence shown here is derived from an EMBL/GenBank/DDBJ whole genome shotgun (WGS) entry which is preliminary data.</text>
</comment>
<evidence type="ECO:0000313" key="2">
    <source>
        <dbReference type="Proteomes" id="UP001623330"/>
    </source>
</evidence>